<evidence type="ECO:0000256" key="4">
    <source>
        <dbReference type="ARBA" id="ARBA00023172"/>
    </source>
</evidence>
<dbReference type="GO" id="GO:0015074">
    <property type="term" value="P:DNA integration"/>
    <property type="evidence" value="ECO:0007669"/>
    <property type="project" value="InterPro"/>
</dbReference>
<dbReference type="Proteomes" id="UP001186944">
    <property type="component" value="Unassembled WGS sequence"/>
</dbReference>
<gene>
    <name evidence="6" type="ORF">FSP39_016881</name>
</gene>
<keyword evidence="2" id="KW-0597">Phosphoprotein</keyword>
<protein>
    <recommendedName>
        <fullName evidence="5">Tyr recombinase domain-containing protein</fullName>
    </recommendedName>
</protein>
<dbReference type="Pfam" id="PF12012">
    <property type="entry name" value="DUF3504"/>
    <property type="match status" value="1"/>
</dbReference>
<reference evidence="6" key="1">
    <citation type="submission" date="2019-08" db="EMBL/GenBank/DDBJ databases">
        <title>The improved chromosome-level genome for the pearl oyster Pinctada fucata martensii using PacBio sequencing and Hi-C.</title>
        <authorList>
            <person name="Zheng Z."/>
        </authorList>
    </citation>
    <scope>NUCLEOTIDE SEQUENCE</scope>
    <source>
        <strain evidence="6">ZZ-2019</strain>
        <tissue evidence="6">Adductor muscle</tissue>
    </source>
</reference>
<name>A0AA88XG13_PINIB</name>
<evidence type="ECO:0000313" key="6">
    <source>
        <dbReference type="EMBL" id="KAK3084649.1"/>
    </source>
</evidence>
<dbReference type="Pfam" id="PF25561">
    <property type="entry name" value="QRICH1"/>
    <property type="match status" value="1"/>
</dbReference>
<evidence type="ECO:0000256" key="3">
    <source>
        <dbReference type="ARBA" id="ARBA00022843"/>
    </source>
</evidence>
<accession>A0AA88XG13</accession>
<evidence type="ECO:0000259" key="5">
    <source>
        <dbReference type="PROSITE" id="PS51898"/>
    </source>
</evidence>
<evidence type="ECO:0000256" key="1">
    <source>
        <dbReference type="ARBA" id="ARBA00022499"/>
    </source>
</evidence>
<dbReference type="PANTHER" id="PTHR46963:SF1">
    <property type="entry name" value="SIMILAR TO RIKEN CDNA E130308A19"/>
    <property type="match status" value="1"/>
</dbReference>
<dbReference type="PANTHER" id="PTHR46963">
    <property type="entry name" value="SIMILAR TO RIKEN CDNA E130308A19"/>
    <property type="match status" value="1"/>
</dbReference>
<evidence type="ECO:0000313" key="7">
    <source>
        <dbReference type="Proteomes" id="UP001186944"/>
    </source>
</evidence>
<dbReference type="GO" id="GO:0003677">
    <property type="term" value="F:DNA binding"/>
    <property type="evidence" value="ECO:0007669"/>
    <property type="project" value="InterPro"/>
</dbReference>
<dbReference type="Gene3D" id="1.10.443.10">
    <property type="entry name" value="Intergrase catalytic core"/>
    <property type="match status" value="1"/>
</dbReference>
<keyword evidence="7" id="KW-1185">Reference proteome</keyword>
<dbReference type="InterPro" id="IPR002104">
    <property type="entry name" value="Integrase_catalytic"/>
</dbReference>
<evidence type="ECO:0000256" key="2">
    <source>
        <dbReference type="ARBA" id="ARBA00022553"/>
    </source>
</evidence>
<dbReference type="EMBL" id="VSWD01000013">
    <property type="protein sequence ID" value="KAK3084649.1"/>
    <property type="molecule type" value="Genomic_DNA"/>
</dbReference>
<dbReference type="SUPFAM" id="SSF56349">
    <property type="entry name" value="DNA breaking-rejoining enzymes"/>
    <property type="match status" value="1"/>
</dbReference>
<dbReference type="GO" id="GO:0006310">
    <property type="term" value="P:DNA recombination"/>
    <property type="evidence" value="ECO:0007669"/>
    <property type="project" value="UniProtKB-KW"/>
</dbReference>
<dbReference type="InterPro" id="IPR042838">
    <property type="entry name" value="KIAA1958"/>
</dbReference>
<dbReference type="InterPro" id="IPR021893">
    <property type="entry name" value="ZMYM2-like_C"/>
</dbReference>
<dbReference type="InterPro" id="IPR057926">
    <property type="entry name" value="QRICH1_dom"/>
</dbReference>
<keyword evidence="1" id="KW-1017">Isopeptide bond</keyword>
<dbReference type="InterPro" id="IPR011010">
    <property type="entry name" value="DNA_brk_join_enz"/>
</dbReference>
<proteinExistence type="predicted"/>
<dbReference type="PROSITE" id="PS51898">
    <property type="entry name" value="TYR_RECOMBINASE"/>
    <property type="match status" value="1"/>
</dbReference>
<comment type="caution">
    <text evidence="6">The sequence shown here is derived from an EMBL/GenBank/DDBJ whole genome shotgun (WGS) entry which is preliminary data.</text>
</comment>
<keyword evidence="3" id="KW-0832">Ubl conjugation</keyword>
<keyword evidence="4" id="KW-0233">DNA recombination</keyword>
<dbReference type="AlphaFoldDB" id="A0AA88XG13"/>
<feature type="domain" description="Tyr recombinase" evidence="5">
    <location>
        <begin position="73"/>
        <end position="279"/>
    </location>
</feature>
<organism evidence="6 7">
    <name type="scientific">Pinctada imbricata</name>
    <name type="common">Atlantic pearl-oyster</name>
    <name type="synonym">Pinctada martensii</name>
    <dbReference type="NCBI Taxonomy" id="66713"/>
    <lineage>
        <taxon>Eukaryota</taxon>
        <taxon>Metazoa</taxon>
        <taxon>Spiralia</taxon>
        <taxon>Lophotrochozoa</taxon>
        <taxon>Mollusca</taxon>
        <taxon>Bivalvia</taxon>
        <taxon>Autobranchia</taxon>
        <taxon>Pteriomorphia</taxon>
        <taxon>Pterioida</taxon>
        <taxon>Pterioidea</taxon>
        <taxon>Pteriidae</taxon>
        <taxon>Pinctada</taxon>
    </lineage>
</organism>
<dbReference type="InterPro" id="IPR013762">
    <property type="entry name" value="Integrase-like_cat_sf"/>
</dbReference>
<sequence length="328" mass="37417">MLWADLLQKLRQKTGLNYRPNTLYEIVVSIQHHFRHNGRFINILDDAEFGKLRQILDAKMKEIAKTGLGSMKKQAQIITEKEENEMWEKGVLGTDTGVKLLDTIVYHFELHFALRAGQEHRNLRFGQASQISLKTSHDGKRYLEYVEDISKTNNGGLNSRKIDPKVTRAYGDLVNPDRCIVLMYEKYAKLRPKKYPTSTQWYDDVPVGVHSLQKTVGKLCDLCGFEGFYSNHSLRATAATRLYSAGVDEQLISEKTGHRSLALRGYKRTSDEQLEMIDSIVKSKNVKYSDVSAAGDSREETQIQDVKHTRGEIKVQASRDSVSITIKF</sequence>